<dbReference type="EMBL" id="JACGXL010000007">
    <property type="protein sequence ID" value="MBA8889575.1"/>
    <property type="molecule type" value="Genomic_DNA"/>
</dbReference>
<evidence type="ECO:0000313" key="2">
    <source>
        <dbReference type="EMBL" id="MBA8889575.1"/>
    </source>
</evidence>
<dbReference type="AlphaFoldDB" id="A0A839F0I8"/>
<reference evidence="2 3" key="1">
    <citation type="submission" date="2020-07" db="EMBL/GenBank/DDBJ databases">
        <title>Genomic Encyclopedia of Type Strains, Phase IV (KMG-V): Genome sequencing to study the core and pangenomes of soil and plant-associated prokaryotes.</title>
        <authorList>
            <person name="Whitman W."/>
        </authorList>
    </citation>
    <scope>NUCLEOTIDE SEQUENCE [LARGE SCALE GENOMIC DNA]</scope>
    <source>
        <strain evidence="2 3">RH2WT43</strain>
    </source>
</reference>
<proteinExistence type="predicted"/>
<dbReference type="RefSeq" id="WP_182532616.1">
    <property type="nucleotide sequence ID" value="NZ_JACGXL010000007.1"/>
</dbReference>
<keyword evidence="3" id="KW-1185">Reference proteome</keyword>
<keyword evidence="1" id="KW-0732">Signal</keyword>
<evidence type="ECO:0000313" key="3">
    <source>
        <dbReference type="Proteomes" id="UP000550401"/>
    </source>
</evidence>
<evidence type="ECO:0000256" key="1">
    <source>
        <dbReference type="SAM" id="SignalP"/>
    </source>
</evidence>
<protein>
    <submittedName>
        <fullName evidence="2">Uncharacterized protein</fullName>
    </submittedName>
</protein>
<feature type="chain" id="PRO_5032820802" evidence="1">
    <location>
        <begin position="23"/>
        <end position="99"/>
    </location>
</feature>
<feature type="signal peptide" evidence="1">
    <location>
        <begin position="1"/>
        <end position="22"/>
    </location>
</feature>
<gene>
    <name evidence="2" type="ORF">FHW12_003821</name>
</gene>
<sequence length="99" mass="9831">MVKKALAALAIGAFLVSGSAFAEVKIKGKNDQSTKVQGAVLNAAIGPGAQAKQNLSSNKGKVNIGGDNKQSTQVQGAVLNAAIGPAAKAEQNLSSNDGN</sequence>
<dbReference type="Proteomes" id="UP000550401">
    <property type="component" value="Unassembled WGS sequence"/>
</dbReference>
<comment type="caution">
    <text evidence="2">The sequence shown here is derived from an EMBL/GenBank/DDBJ whole genome shotgun (WGS) entry which is preliminary data.</text>
</comment>
<accession>A0A839F0I8</accession>
<name>A0A839F0I8_9GAMM</name>
<organism evidence="2 3">
    <name type="scientific">Dokdonella fugitiva</name>
    <dbReference type="NCBI Taxonomy" id="328517"/>
    <lineage>
        <taxon>Bacteria</taxon>
        <taxon>Pseudomonadati</taxon>
        <taxon>Pseudomonadota</taxon>
        <taxon>Gammaproteobacteria</taxon>
        <taxon>Lysobacterales</taxon>
        <taxon>Rhodanobacteraceae</taxon>
        <taxon>Dokdonella</taxon>
    </lineage>
</organism>